<proteinExistence type="predicted"/>
<dbReference type="Proteomes" id="UP000256964">
    <property type="component" value="Unassembled WGS sequence"/>
</dbReference>
<sequence>MRSSTVVIADVSTQERPRDPRLYQTQPIPGTKYSLRLFPGSYVAREWCLEFILTRSEKPILTPANVTVWHIPDPDWAEGVGYNRIFSLEDTFTDSLPGVPIKEEKYVLRDGEKVIVYMPKKSVEFIVPRRPPHTLPFLPGGEHYKLAFA</sequence>
<keyword evidence="3" id="KW-1185">Reference proteome</keyword>
<organism evidence="2 3">
    <name type="scientific">Lentinus brumalis</name>
    <dbReference type="NCBI Taxonomy" id="2498619"/>
    <lineage>
        <taxon>Eukaryota</taxon>
        <taxon>Fungi</taxon>
        <taxon>Dikarya</taxon>
        <taxon>Basidiomycota</taxon>
        <taxon>Agaricomycotina</taxon>
        <taxon>Agaricomycetes</taxon>
        <taxon>Polyporales</taxon>
        <taxon>Polyporaceae</taxon>
        <taxon>Lentinus</taxon>
    </lineage>
</organism>
<feature type="region of interest" description="Disordered" evidence="1">
    <location>
        <begin position="1"/>
        <end position="20"/>
    </location>
</feature>
<evidence type="ECO:0000313" key="2">
    <source>
        <dbReference type="EMBL" id="RDX40601.1"/>
    </source>
</evidence>
<gene>
    <name evidence="2" type="ORF">OH76DRAFT_1365989</name>
</gene>
<dbReference type="EMBL" id="KZ857546">
    <property type="protein sequence ID" value="RDX40601.1"/>
    <property type="molecule type" value="Genomic_DNA"/>
</dbReference>
<dbReference type="OrthoDB" id="10352156at2759"/>
<feature type="compositionally biased region" description="Polar residues" evidence="1">
    <location>
        <begin position="1"/>
        <end position="12"/>
    </location>
</feature>
<evidence type="ECO:0000313" key="3">
    <source>
        <dbReference type="Proteomes" id="UP000256964"/>
    </source>
</evidence>
<reference evidence="2 3" key="1">
    <citation type="journal article" date="2018" name="Biotechnol. Biofuels">
        <title>Integrative visual omics of the white-rot fungus Polyporus brumalis exposes the biotechnological potential of its oxidative enzymes for delignifying raw plant biomass.</title>
        <authorList>
            <person name="Miyauchi S."/>
            <person name="Rancon A."/>
            <person name="Drula E."/>
            <person name="Hage H."/>
            <person name="Chaduli D."/>
            <person name="Favel A."/>
            <person name="Grisel S."/>
            <person name="Henrissat B."/>
            <person name="Herpoel-Gimbert I."/>
            <person name="Ruiz-Duenas F.J."/>
            <person name="Chevret D."/>
            <person name="Hainaut M."/>
            <person name="Lin J."/>
            <person name="Wang M."/>
            <person name="Pangilinan J."/>
            <person name="Lipzen A."/>
            <person name="Lesage-Meessen L."/>
            <person name="Navarro D."/>
            <person name="Riley R."/>
            <person name="Grigoriev I.V."/>
            <person name="Zhou S."/>
            <person name="Raouche S."/>
            <person name="Rosso M.N."/>
        </authorList>
    </citation>
    <scope>NUCLEOTIDE SEQUENCE [LARGE SCALE GENOMIC DNA]</scope>
    <source>
        <strain evidence="2 3">BRFM 1820</strain>
    </source>
</reference>
<dbReference type="AlphaFoldDB" id="A0A371CJZ4"/>
<name>A0A371CJZ4_9APHY</name>
<evidence type="ECO:0000256" key="1">
    <source>
        <dbReference type="SAM" id="MobiDB-lite"/>
    </source>
</evidence>
<protein>
    <submittedName>
        <fullName evidence="2">Uncharacterized protein</fullName>
    </submittedName>
</protein>
<accession>A0A371CJZ4</accession>